<dbReference type="Proteomes" id="UP000824229">
    <property type="component" value="Unassembled WGS sequence"/>
</dbReference>
<feature type="transmembrane region" description="Helical" evidence="10">
    <location>
        <begin position="6"/>
        <end position="27"/>
    </location>
</feature>
<keyword evidence="11" id="KW-0969">Cilium</keyword>
<dbReference type="InterPro" id="IPR002010">
    <property type="entry name" value="T3SS_IM_R"/>
</dbReference>
<dbReference type="InterPro" id="IPR006303">
    <property type="entry name" value="FliR"/>
</dbReference>
<reference evidence="11" key="2">
    <citation type="submission" date="2021-04" db="EMBL/GenBank/DDBJ databases">
        <authorList>
            <person name="Gilroy R."/>
        </authorList>
    </citation>
    <scope>NUCLEOTIDE SEQUENCE</scope>
    <source>
        <strain evidence="11">B5-657</strain>
    </source>
</reference>
<proteinExistence type="inferred from homology"/>
<dbReference type="PANTHER" id="PTHR30065">
    <property type="entry name" value="FLAGELLAR BIOSYNTHETIC PROTEIN FLIR"/>
    <property type="match status" value="1"/>
</dbReference>
<gene>
    <name evidence="11" type="primary">fliR</name>
    <name evidence="11" type="ORF">H9872_05995</name>
</gene>
<reference evidence="11" key="1">
    <citation type="journal article" date="2021" name="PeerJ">
        <title>Extensive microbial diversity within the chicken gut microbiome revealed by metagenomics and culture.</title>
        <authorList>
            <person name="Gilroy R."/>
            <person name="Ravi A."/>
            <person name="Getino M."/>
            <person name="Pursley I."/>
            <person name="Horton D.L."/>
            <person name="Alikhan N.F."/>
            <person name="Baker D."/>
            <person name="Gharbi K."/>
            <person name="Hall N."/>
            <person name="Watson M."/>
            <person name="Adriaenssens E.M."/>
            <person name="Foster-Nyarko E."/>
            <person name="Jarju S."/>
            <person name="Secka A."/>
            <person name="Antonio M."/>
            <person name="Oren A."/>
            <person name="Chaudhuri R.R."/>
            <person name="La Ragione R."/>
            <person name="Hildebrand F."/>
            <person name="Pallen M.J."/>
        </authorList>
    </citation>
    <scope>NUCLEOTIDE SEQUENCE</scope>
    <source>
        <strain evidence="11">B5-657</strain>
    </source>
</reference>
<dbReference type="Pfam" id="PF01311">
    <property type="entry name" value="Bac_export_1"/>
    <property type="match status" value="1"/>
</dbReference>
<evidence type="ECO:0000256" key="1">
    <source>
        <dbReference type="ARBA" id="ARBA00002578"/>
    </source>
</evidence>
<comment type="subcellular location">
    <subcellularLocation>
        <location evidence="10">Cell membrane</location>
        <topology evidence="10">Multi-pass membrane protein</topology>
    </subcellularLocation>
    <subcellularLocation>
        <location evidence="10">Bacterial flagellum basal body</location>
    </subcellularLocation>
</comment>
<name>A0A9E2NL10_9FIRM</name>
<evidence type="ECO:0000256" key="8">
    <source>
        <dbReference type="ARBA" id="ARBA00023143"/>
    </source>
</evidence>
<dbReference type="GO" id="GO:0006605">
    <property type="term" value="P:protein targeting"/>
    <property type="evidence" value="ECO:0007669"/>
    <property type="project" value="UniProtKB-UniRule"/>
</dbReference>
<evidence type="ECO:0000313" key="12">
    <source>
        <dbReference type="Proteomes" id="UP000824229"/>
    </source>
</evidence>
<keyword evidence="7 10" id="KW-0472">Membrane</keyword>
<dbReference type="EMBL" id="JAHLFQ010000133">
    <property type="protein sequence ID" value="MBU3804287.1"/>
    <property type="molecule type" value="Genomic_DNA"/>
</dbReference>
<keyword evidence="11" id="KW-0966">Cell projection</keyword>
<dbReference type="NCBIfam" id="TIGR01400">
    <property type="entry name" value="fliR"/>
    <property type="match status" value="1"/>
</dbReference>
<dbReference type="AlphaFoldDB" id="A0A9E2NL10"/>
<evidence type="ECO:0000256" key="2">
    <source>
        <dbReference type="ARBA" id="ARBA00009772"/>
    </source>
</evidence>
<comment type="caution">
    <text evidence="11">The sequence shown here is derived from an EMBL/GenBank/DDBJ whole genome shotgun (WGS) entry which is preliminary data.</text>
</comment>
<sequence length="261" mass="29344">MEDLVYLYRYVDVLLIIFVRILGAIAFLPIIEETKIPRIALVGFSLGISLCVFFKIDVSTSYYDPNLLSYTILIVKETVVGLVMGFVVKIFFQIYPFVGSLLSMQGGLGMSMVMDPTAGTQSTLIGRFYNLGLGAFFVLSGGYHWFIHTLVQSFELIPINQEVFSSNIVMNMINAIGIYFELGLKLAMPIVSIILVIDFAMGILARTVPQMNMFVIGIPLKMLIMFILMVVTIQVISKYNTIIIEHMISTLMNMIQEMRVL</sequence>
<keyword evidence="6 10" id="KW-1133">Transmembrane helix</keyword>
<dbReference type="GO" id="GO:0009425">
    <property type="term" value="C:bacterial-type flagellum basal body"/>
    <property type="evidence" value="ECO:0007669"/>
    <property type="project" value="UniProtKB-SubCell"/>
</dbReference>
<evidence type="ECO:0000256" key="3">
    <source>
        <dbReference type="ARBA" id="ARBA00021717"/>
    </source>
</evidence>
<dbReference type="PANTHER" id="PTHR30065:SF1">
    <property type="entry name" value="SURFACE PRESENTATION OF ANTIGENS PROTEIN SPAR"/>
    <property type="match status" value="1"/>
</dbReference>
<evidence type="ECO:0000256" key="4">
    <source>
        <dbReference type="ARBA" id="ARBA00022475"/>
    </source>
</evidence>
<dbReference type="GO" id="GO:0005886">
    <property type="term" value="C:plasma membrane"/>
    <property type="evidence" value="ECO:0007669"/>
    <property type="project" value="UniProtKB-SubCell"/>
</dbReference>
<comment type="function">
    <text evidence="1 10">Role in flagellar biosynthesis.</text>
</comment>
<keyword evidence="11" id="KW-0282">Flagellum</keyword>
<protein>
    <recommendedName>
        <fullName evidence="3 9">Flagellar biosynthetic protein FliR</fullName>
    </recommendedName>
</protein>
<comment type="similarity">
    <text evidence="2 10">Belongs to the FliR/MopE/SpaR family.</text>
</comment>
<dbReference type="PRINTS" id="PR00953">
    <property type="entry name" value="TYPE3IMRPROT"/>
</dbReference>
<keyword evidence="4 10" id="KW-1003">Cell membrane</keyword>
<feature type="transmembrane region" description="Helical" evidence="10">
    <location>
        <begin position="212"/>
        <end position="236"/>
    </location>
</feature>
<feature type="transmembrane region" description="Helical" evidence="10">
    <location>
        <begin position="186"/>
        <end position="205"/>
    </location>
</feature>
<dbReference type="GO" id="GO:0044780">
    <property type="term" value="P:bacterial-type flagellum assembly"/>
    <property type="evidence" value="ECO:0007669"/>
    <property type="project" value="UniProtKB-UniRule"/>
</dbReference>
<evidence type="ECO:0000256" key="7">
    <source>
        <dbReference type="ARBA" id="ARBA00023136"/>
    </source>
</evidence>
<feature type="transmembrane region" description="Helical" evidence="10">
    <location>
        <begin position="39"/>
        <end position="56"/>
    </location>
</feature>
<evidence type="ECO:0000256" key="6">
    <source>
        <dbReference type="ARBA" id="ARBA00022989"/>
    </source>
</evidence>
<feature type="transmembrane region" description="Helical" evidence="10">
    <location>
        <begin position="133"/>
        <end position="151"/>
    </location>
</feature>
<keyword evidence="8 10" id="KW-0975">Bacterial flagellum</keyword>
<keyword evidence="5 10" id="KW-0812">Transmembrane</keyword>
<evidence type="ECO:0000313" key="11">
    <source>
        <dbReference type="EMBL" id="MBU3804287.1"/>
    </source>
</evidence>
<organism evidence="11 12">
    <name type="scientific">Candidatus Cellulosilyticum pullistercoris</name>
    <dbReference type="NCBI Taxonomy" id="2838521"/>
    <lineage>
        <taxon>Bacteria</taxon>
        <taxon>Bacillati</taxon>
        <taxon>Bacillota</taxon>
        <taxon>Clostridia</taxon>
        <taxon>Lachnospirales</taxon>
        <taxon>Cellulosilyticaceae</taxon>
        <taxon>Cellulosilyticum</taxon>
    </lineage>
</organism>
<evidence type="ECO:0000256" key="5">
    <source>
        <dbReference type="ARBA" id="ARBA00022692"/>
    </source>
</evidence>
<evidence type="ECO:0000256" key="10">
    <source>
        <dbReference type="RuleBase" id="RU362071"/>
    </source>
</evidence>
<evidence type="ECO:0000256" key="9">
    <source>
        <dbReference type="NCBIfam" id="TIGR01400"/>
    </source>
</evidence>
<accession>A0A9E2NL10</accession>